<protein>
    <submittedName>
        <fullName evidence="1">Uncharacterized protein</fullName>
    </submittedName>
</protein>
<dbReference type="RefSeq" id="WP_267622810.1">
    <property type="nucleotide sequence ID" value="NZ_JAODIW010000006.1"/>
</dbReference>
<comment type="caution">
    <text evidence="1">The sequence shown here is derived from an EMBL/GenBank/DDBJ whole genome shotgun (WGS) entry which is preliminary data.</text>
</comment>
<reference evidence="1 2" key="1">
    <citation type="journal article" date="2019" name="Int. J. Syst. Evol. Microbiol.">
        <title>The Global Catalogue of Microorganisms (GCM) 10K type strain sequencing project: providing services to taxonomists for standard genome sequencing and annotation.</title>
        <authorList>
            <consortium name="The Broad Institute Genomics Platform"/>
            <consortium name="The Broad Institute Genome Sequencing Center for Infectious Disease"/>
            <person name="Wu L."/>
            <person name="Ma J."/>
        </authorList>
    </citation>
    <scope>NUCLEOTIDE SEQUENCE [LARGE SCALE GENOMIC DNA]</scope>
    <source>
        <strain evidence="1 2">CGMCC 1.12553</strain>
    </source>
</reference>
<keyword evidence="2" id="KW-1185">Reference proteome</keyword>
<gene>
    <name evidence="1" type="ORF">ACFO0N_15205</name>
</gene>
<evidence type="ECO:0000313" key="1">
    <source>
        <dbReference type="EMBL" id="MFC4359293.1"/>
    </source>
</evidence>
<organism evidence="1 2">
    <name type="scientific">Halobium salinum</name>
    <dbReference type="NCBI Taxonomy" id="1364940"/>
    <lineage>
        <taxon>Archaea</taxon>
        <taxon>Methanobacteriati</taxon>
        <taxon>Methanobacteriota</taxon>
        <taxon>Stenosarchaea group</taxon>
        <taxon>Halobacteria</taxon>
        <taxon>Halobacteriales</taxon>
        <taxon>Haloferacaceae</taxon>
        <taxon>Halobium</taxon>
    </lineage>
</organism>
<name>A0ABD5PEU6_9EURY</name>
<accession>A0ABD5PEU6</accession>
<dbReference type="EMBL" id="JBHSDS010000008">
    <property type="protein sequence ID" value="MFC4359293.1"/>
    <property type="molecule type" value="Genomic_DNA"/>
</dbReference>
<dbReference type="Proteomes" id="UP001595921">
    <property type="component" value="Unassembled WGS sequence"/>
</dbReference>
<evidence type="ECO:0000313" key="2">
    <source>
        <dbReference type="Proteomes" id="UP001595921"/>
    </source>
</evidence>
<proteinExistence type="predicted"/>
<sequence>MTDFGIEQEDLSVLLNPEIREYDLRTGEQLEHPYCEISIHGRDRKYLSRKDLGGYRFNSTVRYNDISVEEFLEIEYPTYVVVFESELPGAELQYPVFD</sequence>
<dbReference type="AlphaFoldDB" id="A0ABD5PEU6"/>